<sequence length="76" mass="8568">MGYILPYIPIQRMQYASRMEKGEPGLPVVSSVPPIHNDTVHTSSNPKSSYTVEEKKRFHQVLSEIEGKGLIINETI</sequence>
<name>A0A1V3G6V1_9BACL</name>
<gene>
    <name evidence="1" type="ORF">UN64_08330</name>
</gene>
<evidence type="ECO:0000313" key="1">
    <source>
        <dbReference type="EMBL" id="OOE12115.1"/>
    </source>
</evidence>
<dbReference type="AlphaFoldDB" id="A0A1V3G6V1"/>
<reference evidence="1 2" key="1">
    <citation type="submission" date="2016-11" db="EMBL/GenBank/DDBJ databases">
        <authorList>
            <person name="Jaros S."/>
            <person name="Januszkiewicz K."/>
            <person name="Wedrychowicz H."/>
        </authorList>
    </citation>
    <scope>NUCLEOTIDE SEQUENCE [LARGE SCALE GENOMIC DNA]</scope>
    <source>
        <strain evidence="1 2">Con a/3</strain>
    </source>
</reference>
<dbReference type="RefSeq" id="WP_077361621.1">
    <property type="nucleotide sequence ID" value="NZ_MQMF01000002.1"/>
</dbReference>
<dbReference type="EMBL" id="MQMF01000002">
    <property type="protein sequence ID" value="OOE12115.1"/>
    <property type="molecule type" value="Genomic_DNA"/>
</dbReference>
<organism evidence="1 2">
    <name type="scientific">Fictibacillus arsenicus</name>
    <dbReference type="NCBI Taxonomy" id="255247"/>
    <lineage>
        <taxon>Bacteria</taxon>
        <taxon>Bacillati</taxon>
        <taxon>Bacillota</taxon>
        <taxon>Bacilli</taxon>
        <taxon>Bacillales</taxon>
        <taxon>Fictibacillaceae</taxon>
        <taxon>Fictibacillus</taxon>
    </lineage>
</organism>
<dbReference type="Proteomes" id="UP000188597">
    <property type="component" value="Unassembled WGS sequence"/>
</dbReference>
<comment type="caution">
    <text evidence="1">The sequence shown here is derived from an EMBL/GenBank/DDBJ whole genome shotgun (WGS) entry which is preliminary data.</text>
</comment>
<dbReference type="OrthoDB" id="2706316at2"/>
<proteinExistence type="predicted"/>
<protein>
    <submittedName>
        <fullName evidence="1">Uncharacterized protein</fullName>
    </submittedName>
</protein>
<accession>A0A1V3G6V1</accession>
<evidence type="ECO:0000313" key="2">
    <source>
        <dbReference type="Proteomes" id="UP000188597"/>
    </source>
</evidence>